<dbReference type="GO" id="GO:0008270">
    <property type="term" value="F:zinc ion binding"/>
    <property type="evidence" value="ECO:0007669"/>
    <property type="project" value="UniProtKB-KW"/>
</dbReference>
<dbReference type="Gene3D" id="3.40.50.150">
    <property type="entry name" value="Vaccinia Virus protein VP39"/>
    <property type="match status" value="1"/>
</dbReference>
<dbReference type="EMBL" id="CH964272">
    <property type="protein sequence ID" value="EDW85121.1"/>
    <property type="molecule type" value="Genomic_DNA"/>
</dbReference>
<comment type="catalytic activity">
    <reaction evidence="11">
        <text>L-arginyl-[protein] + S-adenosyl-L-methionine = N(omega)-methyl-L-arginyl-[protein] + S-adenosyl-L-homocysteine + H(+)</text>
        <dbReference type="Rhea" id="RHEA:48100"/>
        <dbReference type="Rhea" id="RHEA-COMP:10532"/>
        <dbReference type="Rhea" id="RHEA-COMP:11990"/>
        <dbReference type="ChEBI" id="CHEBI:15378"/>
        <dbReference type="ChEBI" id="CHEBI:29965"/>
        <dbReference type="ChEBI" id="CHEBI:57856"/>
        <dbReference type="ChEBI" id="CHEBI:59789"/>
        <dbReference type="ChEBI" id="CHEBI:65280"/>
    </reaction>
    <physiologicalReaction direction="left-to-right" evidence="11">
        <dbReference type="Rhea" id="RHEA:48101"/>
    </physiologicalReaction>
</comment>
<dbReference type="GO" id="GO:0005634">
    <property type="term" value="C:nucleus"/>
    <property type="evidence" value="ECO:0007669"/>
    <property type="project" value="TreeGrafter"/>
</dbReference>
<organism evidence="18 19">
    <name type="scientific">Drosophila willistoni</name>
    <name type="common">Fruit fly</name>
    <dbReference type="NCBI Taxonomy" id="7260"/>
    <lineage>
        <taxon>Eukaryota</taxon>
        <taxon>Metazoa</taxon>
        <taxon>Ecdysozoa</taxon>
        <taxon>Arthropoda</taxon>
        <taxon>Hexapoda</taxon>
        <taxon>Insecta</taxon>
        <taxon>Pterygota</taxon>
        <taxon>Neoptera</taxon>
        <taxon>Endopterygota</taxon>
        <taxon>Diptera</taxon>
        <taxon>Brachycera</taxon>
        <taxon>Muscomorpha</taxon>
        <taxon>Ephydroidea</taxon>
        <taxon>Drosophilidae</taxon>
        <taxon>Drosophila</taxon>
        <taxon>Sophophora</taxon>
    </lineage>
</organism>
<dbReference type="PANTHER" id="PTHR11006">
    <property type="entry name" value="PROTEIN ARGININE N-METHYLTRANSFERASE"/>
    <property type="match status" value="1"/>
</dbReference>
<evidence type="ECO:0000256" key="13">
    <source>
        <dbReference type="SAM" id="Coils"/>
    </source>
</evidence>
<feature type="coiled-coil region" evidence="13">
    <location>
        <begin position="151"/>
        <end position="178"/>
    </location>
</feature>
<feature type="domain" description="Protein arginine N-methyltransferase 3-like C2H2 zinc finger" evidence="16">
    <location>
        <begin position="76"/>
        <end position="119"/>
    </location>
</feature>
<keyword evidence="19" id="KW-1185">Reference proteome</keyword>
<keyword evidence="6 12" id="KW-0949">S-adenosyl-L-methionine</keyword>
<dbReference type="EC" id="2.1.1.319" evidence="2"/>
<evidence type="ECO:0000259" key="16">
    <source>
        <dbReference type="Pfam" id="PF21137"/>
    </source>
</evidence>
<evidence type="ECO:0000313" key="19">
    <source>
        <dbReference type="Proteomes" id="UP000007798"/>
    </source>
</evidence>
<dbReference type="AlphaFoldDB" id="B4NK79"/>
<evidence type="ECO:0000256" key="4">
    <source>
        <dbReference type="ARBA" id="ARBA00022603"/>
    </source>
</evidence>
<dbReference type="Gene3D" id="2.70.160.11">
    <property type="entry name" value="Hnrnp arginine n-methyltransferase1"/>
    <property type="match status" value="1"/>
</dbReference>
<evidence type="ECO:0000256" key="2">
    <source>
        <dbReference type="ARBA" id="ARBA00011925"/>
    </source>
</evidence>
<comment type="subcellular location">
    <subcellularLocation>
        <location evidence="1">Cytoplasm</location>
        <location evidence="1">Cytosol</location>
    </subcellularLocation>
</comment>
<keyword evidence="7" id="KW-0479">Metal-binding</keyword>
<dbReference type="HOGENOM" id="CLU_017375_6_1_1"/>
<keyword evidence="5 12" id="KW-0808">Transferase</keyword>
<sequence>MKETDVKMKNKDNADESIDASSGEDEYEDIADEDDEDMGAEEEPTTCLFCPEIFPSLPLAIKHLDSEHKIKLPELQQKFQMDEYAFIKLINYIRAEKISPDDLLKSEKSNWEDEKYLKPQEYEPWLCIDFDSLKPEGQVGEMTVAEMSQRLVEQGKLLQQANDDMERMRQDFKALLAKVHTDDSGGDADSKSKSNAPTLRNNPKLDKEYFNSYSYFGIHHEMLSDSVRTSSYRRALIDNSDIVSGKTVLDVGCGTSILSIFASQAGAAKVVGIDDSEIVYTAMDIVRKNKLTNINLVKGRLEDTVLPDDKYDIIISEWMGYFLLYESMLDSIIYARENHLKPGGLILPNRCTLSLFGHGDDKLYEEQVEFWSDVYGVDMTALRGRSIQEPLMEVVQKKCMLTEPEEIASFDMMTVDLGYSNFTYNFNLKCTQSGKLSAFVGYFDTFFDLPHSVMFSTSPVHKPTHWKQTIFFLEAPQAVNEGDVITGTIHTRRNLEDIRSLNVEIKAFGKLNKYNVN</sequence>
<dbReference type="InterPro" id="IPR036236">
    <property type="entry name" value="Znf_C2H2_sf"/>
</dbReference>
<dbReference type="InterPro" id="IPR025714">
    <property type="entry name" value="Methyltranfer_dom"/>
</dbReference>
<keyword evidence="13" id="KW-0175">Coiled coil</keyword>
<keyword evidence="3" id="KW-0963">Cytoplasm</keyword>
<dbReference type="FunFam" id="3.40.50.150:FF:000003">
    <property type="entry name" value="Blast:Protein arginine N-methyltransferase 1"/>
    <property type="match status" value="1"/>
</dbReference>
<comment type="catalytic activity">
    <reaction evidence="10">
        <text>L-arginyl-[protein] + 2 S-adenosyl-L-methionine = N(omega),N(omega)-dimethyl-L-arginyl-[protein] + 2 S-adenosyl-L-homocysteine + 2 H(+)</text>
        <dbReference type="Rhea" id="RHEA:48096"/>
        <dbReference type="Rhea" id="RHEA-COMP:10532"/>
        <dbReference type="Rhea" id="RHEA-COMP:11991"/>
        <dbReference type="ChEBI" id="CHEBI:15378"/>
        <dbReference type="ChEBI" id="CHEBI:29965"/>
        <dbReference type="ChEBI" id="CHEBI:57856"/>
        <dbReference type="ChEBI" id="CHEBI:59789"/>
        <dbReference type="ChEBI" id="CHEBI:61897"/>
        <dbReference type="EC" id="2.1.1.319"/>
    </reaction>
    <physiologicalReaction direction="left-to-right" evidence="10">
        <dbReference type="Rhea" id="RHEA:48097"/>
    </physiologicalReaction>
</comment>
<evidence type="ECO:0000256" key="10">
    <source>
        <dbReference type="ARBA" id="ARBA00047384"/>
    </source>
</evidence>
<feature type="region of interest" description="Disordered" evidence="14">
    <location>
        <begin position="181"/>
        <end position="203"/>
    </location>
</feature>
<dbReference type="GO" id="GO:0032259">
    <property type="term" value="P:methylation"/>
    <property type="evidence" value="ECO:0007669"/>
    <property type="project" value="UniProtKB-KW"/>
</dbReference>
<dbReference type="PhylomeDB" id="B4NK79"/>
<dbReference type="KEGG" id="dwi:6651742"/>
<feature type="compositionally biased region" description="Basic and acidic residues" evidence="14">
    <location>
        <begin position="181"/>
        <end position="192"/>
    </location>
</feature>
<dbReference type="Pfam" id="PF21137">
    <property type="entry name" value="ANM3_C2H2_Zf"/>
    <property type="match status" value="1"/>
</dbReference>
<dbReference type="PANTHER" id="PTHR11006:SF53">
    <property type="entry name" value="PROTEIN ARGININE N-METHYLTRANSFERASE 3"/>
    <property type="match status" value="1"/>
</dbReference>
<dbReference type="SUPFAM" id="SSF57667">
    <property type="entry name" value="beta-beta-alpha zinc fingers"/>
    <property type="match status" value="1"/>
</dbReference>
<evidence type="ECO:0000256" key="12">
    <source>
        <dbReference type="PROSITE-ProRule" id="PRU01015"/>
    </source>
</evidence>
<evidence type="ECO:0000256" key="1">
    <source>
        <dbReference type="ARBA" id="ARBA00004514"/>
    </source>
</evidence>
<evidence type="ECO:0000256" key="8">
    <source>
        <dbReference type="ARBA" id="ARBA00022771"/>
    </source>
</evidence>
<evidence type="ECO:0000256" key="6">
    <source>
        <dbReference type="ARBA" id="ARBA00022691"/>
    </source>
</evidence>
<evidence type="ECO:0000256" key="3">
    <source>
        <dbReference type="ARBA" id="ARBA00022490"/>
    </source>
</evidence>
<feature type="compositionally biased region" description="Acidic residues" evidence="14">
    <location>
        <begin position="15"/>
        <end position="43"/>
    </location>
</feature>
<dbReference type="Pfam" id="PF22528">
    <property type="entry name" value="PRMT_C"/>
    <property type="match status" value="1"/>
</dbReference>
<evidence type="ECO:0000313" key="18">
    <source>
        <dbReference type="EMBL" id="EDW85121.1"/>
    </source>
</evidence>
<reference evidence="18 19" key="1">
    <citation type="journal article" date="2007" name="Nature">
        <title>Evolution of genes and genomes on the Drosophila phylogeny.</title>
        <authorList>
            <consortium name="Drosophila 12 Genomes Consortium"/>
            <person name="Clark A.G."/>
            <person name="Eisen M.B."/>
            <person name="Smith D.R."/>
            <person name="Bergman C.M."/>
            <person name="Oliver B."/>
            <person name="Markow T.A."/>
            <person name="Kaufman T.C."/>
            <person name="Kellis M."/>
            <person name="Gelbart W."/>
            <person name="Iyer V.N."/>
            <person name="Pollard D.A."/>
            <person name="Sackton T.B."/>
            <person name="Larracuente A.M."/>
            <person name="Singh N.D."/>
            <person name="Abad J.P."/>
            <person name="Abt D.N."/>
            <person name="Adryan B."/>
            <person name="Aguade M."/>
            <person name="Akashi H."/>
            <person name="Anderson W.W."/>
            <person name="Aquadro C.F."/>
            <person name="Ardell D.H."/>
            <person name="Arguello R."/>
            <person name="Artieri C.G."/>
            <person name="Barbash D.A."/>
            <person name="Barker D."/>
            <person name="Barsanti P."/>
            <person name="Batterham P."/>
            <person name="Batzoglou S."/>
            <person name="Begun D."/>
            <person name="Bhutkar A."/>
            <person name="Blanco E."/>
            <person name="Bosak S.A."/>
            <person name="Bradley R.K."/>
            <person name="Brand A.D."/>
            <person name="Brent M.R."/>
            <person name="Brooks A.N."/>
            <person name="Brown R.H."/>
            <person name="Butlin R.K."/>
            <person name="Caggese C."/>
            <person name="Calvi B.R."/>
            <person name="Bernardo de Carvalho A."/>
            <person name="Caspi A."/>
            <person name="Castrezana S."/>
            <person name="Celniker S.E."/>
            <person name="Chang J.L."/>
            <person name="Chapple C."/>
            <person name="Chatterji S."/>
            <person name="Chinwalla A."/>
            <person name="Civetta A."/>
            <person name="Clifton S.W."/>
            <person name="Comeron J.M."/>
            <person name="Costello J.C."/>
            <person name="Coyne J.A."/>
            <person name="Daub J."/>
            <person name="David R.G."/>
            <person name="Delcher A.L."/>
            <person name="Delehaunty K."/>
            <person name="Do C.B."/>
            <person name="Ebling H."/>
            <person name="Edwards K."/>
            <person name="Eickbush T."/>
            <person name="Evans J.D."/>
            <person name="Filipski A."/>
            <person name="Findeiss S."/>
            <person name="Freyhult E."/>
            <person name="Fulton L."/>
            <person name="Fulton R."/>
            <person name="Garcia A.C."/>
            <person name="Gardiner A."/>
            <person name="Garfield D.A."/>
            <person name="Garvin B.E."/>
            <person name="Gibson G."/>
            <person name="Gilbert D."/>
            <person name="Gnerre S."/>
            <person name="Godfrey J."/>
            <person name="Good R."/>
            <person name="Gotea V."/>
            <person name="Gravely B."/>
            <person name="Greenberg A.J."/>
            <person name="Griffiths-Jones S."/>
            <person name="Gross S."/>
            <person name="Guigo R."/>
            <person name="Gustafson E.A."/>
            <person name="Haerty W."/>
            <person name="Hahn M.W."/>
            <person name="Halligan D.L."/>
            <person name="Halpern A.L."/>
            <person name="Halter G.M."/>
            <person name="Han M.V."/>
            <person name="Heger A."/>
            <person name="Hillier L."/>
            <person name="Hinrichs A.S."/>
            <person name="Holmes I."/>
            <person name="Hoskins R.A."/>
            <person name="Hubisz M.J."/>
            <person name="Hultmark D."/>
            <person name="Huntley M.A."/>
            <person name="Jaffe D.B."/>
            <person name="Jagadeeshan S."/>
            <person name="Jeck W.R."/>
            <person name="Johnson J."/>
            <person name="Jones C.D."/>
            <person name="Jordan W.C."/>
            <person name="Karpen G.H."/>
            <person name="Kataoka E."/>
            <person name="Keightley P.D."/>
            <person name="Kheradpour P."/>
            <person name="Kirkness E.F."/>
            <person name="Koerich L.B."/>
            <person name="Kristiansen K."/>
            <person name="Kudrna D."/>
            <person name="Kulathinal R.J."/>
            <person name="Kumar S."/>
            <person name="Kwok R."/>
            <person name="Lander E."/>
            <person name="Langley C.H."/>
            <person name="Lapoint R."/>
            <person name="Lazzaro B.P."/>
            <person name="Lee S.J."/>
            <person name="Levesque L."/>
            <person name="Li R."/>
            <person name="Lin C.F."/>
            <person name="Lin M.F."/>
            <person name="Lindblad-Toh K."/>
            <person name="Llopart A."/>
            <person name="Long M."/>
            <person name="Low L."/>
            <person name="Lozovsky E."/>
            <person name="Lu J."/>
            <person name="Luo M."/>
            <person name="Machado C.A."/>
            <person name="Makalowski W."/>
            <person name="Marzo M."/>
            <person name="Matsuda M."/>
            <person name="Matzkin L."/>
            <person name="McAllister B."/>
            <person name="McBride C.S."/>
            <person name="McKernan B."/>
            <person name="McKernan K."/>
            <person name="Mendez-Lago M."/>
            <person name="Minx P."/>
            <person name="Mollenhauer M.U."/>
            <person name="Montooth K."/>
            <person name="Mount S.M."/>
            <person name="Mu X."/>
            <person name="Myers E."/>
            <person name="Negre B."/>
            <person name="Newfeld S."/>
            <person name="Nielsen R."/>
            <person name="Noor M.A."/>
            <person name="O'Grady P."/>
            <person name="Pachter L."/>
            <person name="Papaceit M."/>
            <person name="Parisi M.J."/>
            <person name="Parisi M."/>
            <person name="Parts L."/>
            <person name="Pedersen J.S."/>
            <person name="Pesole G."/>
            <person name="Phillippy A.M."/>
            <person name="Ponting C.P."/>
            <person name="Pop M."/>
            <person name="Porcelli D."/>
            <person name="Powell J.R."/>
            <person name="Prohaska S."/>
            <person name="Pruitt K."/>
            <person name="Puig M."/>
            <person name="Quesneville H."/>
            <person name="Ram K.R."/>
            <person name="Rand D."/>
            <person name="Rasmussen M.D."/>
            <person name="Reed L.K."/>
            <person name="Reenan R."/>
            <person name="Reily A."/>
            <person name="Remington K.A."/>
            <person name="Rieger T.T."/>
            <person name="Ritchie M.G."/>
            <person name="Robin C."/>
            <person name="Rogers Y.H."/>
            <person name="Rohde C."/>
            <person name="Rozas J."/>
            <person name="Rubenfield M.J."/>
            <person name="Ruiz A."/>
            <person name="Russo S."/>
            <person name="Salzberg S.L."/>
            <person name="Sanchez-Gracia A."/>
            <person name="Saranga D.J."/>
            <person name="Sato H."/>
            <person name="Schaeffer S.W."/>
            <person name="Schatz M.C."/>
            <person name="Schlenke T."/>
            <person name="Schwartz R."/>
            <person name="Segarra C."/>
            <person name="Singh R.S."/>
            <person name="Sirot L."/>
            <person name="Sirota M."/>
            <person name="Sisneros N.B."/>
            <person name="Smith C.D."/>
            <person name="Smith T.F."/>
            <person name="Spieth J."/>
            <person name="Stage D.E."/>
            <person name="Stark A."/>
            <person name="Stephan W."/>
            <person name="Strausberg R.L."/>
            <person name="Strempel S."/>
            <person name="Sturgill D."/>
            <person name="Sutton G."/>
            <person name="Sutton G.G."/>
            <person name="Tao W."/>
            <person name="Teichmann S."/>
            <person name="Tobari Y.N."/>
            <person name="Tomimura Y."/>
            <person name="Tsolas J.M."/>
            <person name="Valente V.L."/>
            <person name="Venter E."/>
            <person name="Venter J.C."/>
            <person name="Vicario S."/>
            <person name="Vieira F.G."/>
            <person name="Vilella A.J."/>
            <person name="Villasante A."/>
            <person name="Walenz B."/>
            <person name="Wang J."/>
            <person name="Wasserman M."/>
            <person name="Watts T."/>
            <person name="Wilson D."/>
            <person name="Wilson R.K."/>
            <person name="Wing R.A."/>
            <person name="Wolfner M.F."/>
            <person name="Wong A."/>
            <person name="Wong G.K."/>
            <person name="Wu C.I."/>
            <person name="Wu G."/>
            <person name="Yamamoto D."/>
            <person name="Yang H.P."/>
            <person name="Yang S.P."/>
            <person name="Yorke J.A."/>
            <person name="Yoshida K."/>
            <person name="Zdobnov E."/>
            <person name="Zhang P."/>
            <person name="Zhang Y."/>
            <person name="Zimin A.V."/>
            <person name="Baldwin J."/>
            <person name="Abdouelleil A."/>
            <person name="Abdulkadir J."/>
            <person name="Abebe A."/>
            <person name="Abera B."/>
            <person name="Abreu J."/>
            <person name="Acer S.C."/>
            <person name="Aftuck L."/>
            <person name="Alexander A."/>
            <person name="An P."/>
            <person name="Anderson E."/>
            <person name="Anderson S."/>
            <person name="Arachi H."/>
            <person name="Azer M."/>
            <person name="Bachantsang P."/>
            <person name="Barry A."/>
            <person name="Bayul T."/>
            <person name="Berlin A."/>
            <person name="Bessette D."/>
            <person name="Bloom T."/>
            <person name="Blye J."/>
            <person name="Boguslavskiy L."/>
            <person name="Bonnet C."/>
            <person name="Boukhgalter B."/>
            <person name="Bourzgui I."/>
            <person name="Brown A."/>
            <person name="Cahill P."/>
            <person name="Channer S."/>
            <person name="Cheshatsang Y."/>
            <person name="Chuda L."/>
            <person name="Citroen M."/>
            <person name="Collymore A."/>
            <person name="Cooke P."/>
            <person name="Costello M."/>
            <person name="D'Aco K."/>
            <person name="Daza R."/>
            <person name="De Haan G."/>
            <person name="DeGray S."/>
            <person name="DeMaso C."/>
            <person name="Dhargay N."/>
            <person name="Dooley K."/>
            <person name="Dooley E."/>
            <person name="Doricent M."/>
            <person name="Dorje P."/>
            <person name="Dorjee K."/>
            <person name="Dupes A."/>
            <person name="Elong R."/>
            <person name="Falk J."/>
            <person name="Farina A."/>
            <person name="Faro S."/>
            <person name="Ferguson D."/>
            <person name="Fisher S."/>
            <person name="Foley C.D."/>
            <person name="Franke A."/>
            <person name="Friedrich D."/>
            <person name="Gadbois L."/>
            <person name="Gearin G."/>
            <person name="Gearin C.R."/>
            <person name="Giannoukos G."/>
            <person name="Goode T."/>
            <person name="Graham J."/>
            <person name="Grandbois E."/>
            <person name="Grewal S."/>
            <person name="Gyaltsen K."/>
            <person name="Hafez N."/>
            <person name="Hagos B."/>
            <person name="Hall J."/>
            <person name="Henson C."/>
            <person name="Hollinger A."/>
            <person name="Honan T."/>
            <person name="Huard M.D."/>
            <person name="Hughes L."/>
            <person name="Hurhula B."/>
            <person name="Husby M.E."/>
            <person name="Kamat A."/>
            <person name="Kanga B."/>
            <person name="Kashin S."/>
            <person name="Khazanovich D."/>
            <person name="Kisner P."/>
            <person name="Lance K."/>
            <person name="Lara M."/>
            <person name="Lee W."/>
            <person name="Lennon N."/>
            <person name="Letendre F."/>
            <person name="LeVine R."/>
            <person name="Lipovsky A."/>
            <person name="Liu X."/>
            <person name="Liu J."/>
            <person name="Liu S."/>
            <person name="Lokyitsang T."/>
            <person name="Lokyitsang Y."/>
            <person name="Lubonja R."/>
            <person name="Lui A."/>
            <person name="MacDonald P."/>
            <person name="Magnisalis V."/>
            <person name="Maru K."/>
            <person name="Matthews C."/>
            <person name="McCusker W."/>
            <person name="McDonough S."/>
            <person name="Mehta T."/>
            <person name="Meldrim J."/>
            <person name="Meneus L."/>
            <person name="Mihai O."/>
            <person name="Mihalev A."/>
            <person name="Mihova T."/>
            <person name="Mittelman R."/>
            <person name="Mlenga V."/>
            <person name="Montmayeur A."/>
            <person name="Mulrain L."/>
            <person name="Navidi A."/>
            <person name="Naylor J."/>
            <person name="Negash T."/>
            <person name="Nguyen T."/>
            <person name="Nguyen N."/>
            <person name="Nicol R."/>
            <person name="Norbu C."/>
            <person name="Norbu N."/>
            <person name="Novod N."/>
            <person name="O'Neill B."/>
            <person name="Osman S."/>
            <person name="Markiewicz E."/>
            <person name="Oyono O.L."/>
            <person name="Patti C."/>
            <person name="Phunkhang P."/>
            <person name="Pierre F."/>
            <person name="Priest M."/>
            <person name="Raghuraman S."/>
            <person name="Rege F."/>
            <person name="Reyes R."/>
            <person name="Rise C."/>
            <person name="Rogov P."/>
            <person name="Ross K."/>
            <person name="Ryan E."/>
            <person name="Settipalli S."/>
            <person name="Shea T."/>
            <person name="Sherpa N."/>
            <person name="Shi L."/>
            <person name="Shih D."/>
            <person name="Sparrow T."/>
            <person name="Spaulding J."/>
            <person name="Stalker J."/>
            <person name="Stange-Thomann N."/>
            <person name="Stavropoulos S."/>
            <person name="Stone C."/>
            <person name="Strader C."/>
            <person name="Tesfaye S."/>
            <person name="Thomson T."/>
            <person name="Thoulutsang Y."/>
            <person name="Thoulutsang D."/>
            <person name="Topham K."/>
            <person name="Topping I."/>
            <person name="Tsamla T."/>
            <person name="Vassiliev H."/>
            <person name="Vo A."/>
            <person name="Wangchuk T."/>
            <person name="Wangdi T."/>
            <person name="Weiand M."/>
            <person name="Wilkinson J."/>
            <person name="Wilson A."/>
            <person name="Yadav S."/>
            <person name="Young G."/>
            <person name="Yu Q."/>
            <person name="Zembek L."/>
            <person name="Zhong D."/>
            <person name="Zimmer A."/>
            <person name="Zwirko Z."/>
            <person name="Jaffe D.B."/>
            <person name="Alvarez P."/>
            <person name="Brockman W."/>
            <person name="Butler J."/>
            <person name="Chin C."/>
            <person name="Gnerre S."/>
            <person name="Grabherr M."/>
            <person name="Kleber M."/>
            <person name="Mauceli E."/>
            <person name="MacCallum I."/>
        </authorList>
    </citation>
    <scope>NUCLEOTIDE SEQUENCE [LARGE SCALE GENOMIC DNA]</scope>
    <source>
        <strain evidence="19">Tucson 14030-0811.24</strain>
    </source>
</reference>
<name>B4NK79_DROWI</name>
<feature type="domain" description="Methyltransferase" evidence="15">
    <location>
        <begin position="243"/>
        <end position="352"/>
    </location>
</feature>
<dbReference type="CDD" id="cd02440">
    <property type="entry name" value="AdoMet_MTases"/>
    <property type="match status" value="1"/>
</dbReference>
<feature type="domain" description="Protein arginine N-methyltransferase" evidence="17">
    <location>
        <begin position="361"/>
        <end position="506"/>
    </location>
</feature>
<dbReference type="PROSITE" id="PS51678">
    <property type="entry name" value="SAM_MT_PRMT"/>
    <property type="match status" value="1"/>
</dbReference>
<evidence type="ECO:0000256" key="7">
    <source>
        <dbReference type="ARBA" id="ARBA00022723"/>
    </source>
</evidence>
<dbReference type="InterPro" id="IPR029063">
    <property type="entry name" value="SAM-dependent_MTases_sf"/>
</dbReference>
<dbReference type="Pfam" id="PF13847">
    <property type="entry name" value="Methyltransf_31"/>
    <property type="match status" value="1"/>
</dbReference>
<dbReference type="InterPro" id="IPR025799">
    <property type="entry name" value="Arg_MeTrfase"/>
</dbReference>
<evidence type="ECO:0000256" key="14">
    <source>
        <dbReference type="SAM" id="MobiDB-lite"/>
    </source>
</evidence>
<keyword evidence="9" id="KW-0862">Zinc</keyword>
<keyword evidence="8" id="KW-0863">Zinc-finger</keyword>
<accession>B4NK79</accession>
<evidence type="ECO:0000256" key="5">
    <source>
        <dbReference type="ARBA" id="ARBA00022679"/>
    </source>
</evidence>
<evidence type="ECO:0000259" key="17">
    <source>
        <dbReference type="Pfam" id="PF22528"/>
    </source>
</evidence>
<dbReference type="GO" id="GO:0035241">
    <property type="term" value="F:protein-arginine omega-N monomethyltransferase activity"/>
    <property type="evidence" value="ECO:0007669"/>
    <property type="project" value="RHEA"/>
</dbReference>
<proteinExistence type="predicted"/>
<dbReference type="InterPro" id="IPR055135">
    <property type="entry name" value="PRMT_dom"/>
</dbReference>
<dbReference type="OMA" id="YSHFAIH"/>
<dbReference type="InterPro" id="IPR049482">
    <property type="entry name" value="ANM3-like_C2H2_Zf"/>
</dbReference>
<dbReference type="GO" id="GO:0005829">
    <property type="term" value="C:cytosol"/>
    <property type="evidence" value="ECO:0007669"/>
    <property type="project" value="UniProtKB-SubCell"/>
</dbReference>
<dbReference type="eggNOG" id="KOG1499">
    <property type="taxonomic scope" value="Eukaryota"/>
</dbReference>
<feature type="compositionally biased region" description="Basic and acidic residues" evidence="14">
    <location>
        <begin position="1"/>
        <end position="14"/>
    </location>
</feature>
<evidence type="ECO:0000259" key="15">
    <source>
        <dbReference type="Pfam" id="PF13847"/>
    </source>
</evidence>
<dbReference type="InParanoid" id="B4NK79"/>
<dbReference type="Proteomes" id="UP000007798">
    <property type="component" value="Unassembled WGS sequence"/>
</dbReference>
<dbReference type="GO" id="GO:0042054">
    <property type="term" value="F:histone methyltransferase activity"/>
    <property type="evidence" value="ECO:0007669"/>
    <property type="project" value="TreeGrafter"/>
</dbReference>
<protein>
    <recommendedName>
        <fullName evidence="2">type I protein arginine methyltransferase</fullName>
        <ecNumber evidence="2">2.1.1.319</ecNumber>
    </recommendedName>
</protein>
<dbReference type="OrthoDB" id="7848332at2759"/>
<evidence type="ECO:0000256" key="9">
    <source>
        <dbReference type="ARBA" id="ARBA00022833"/>
    </source>
</evidence>
<dbReference type="STRING" id="7260.B4NK79"/>
<dbReference type="FunCoup" id="B4NK79">
    <property type="interactions" value="1158"/>
</dbReference>
<dbReference type="GO" id="GO:0035242">
    <property type="term" value="F:protein-arginine omega-N asymmetric methyltransferase activity"/>
    <property type="evidence" value="ECO:0007669"/>
    <property type="project" value="UniProtKB-EC"/>
</dbReference>
<dbReference type="SUPFAM" id="SSF53335">
    <property type="entry name" value="S-adenosyl-L-methionine-dependent methyltransferases"/>
    <property type="match status" value="1"/>
</dbReference>
<evidence type="ECO:0000256" key="11">
    <source>
        <dbReference type="ARBA" id="ARBA00049303"/>
    </source>
</evidence>
<gene>
    <name evidence="18" type="primary">Dwil\GK12781</name>
    <name evidence="18" type="ORF">Dwil_GK12781</name>
</gene>
<feature type="region of interest" description="Disordered" evidence="14">
    <location>
        <begin position="1"/>
        <end position="43"/>
    </location>
</feature>
<keyword evidence="4 12" id="KW-0489">Methyltransferase</keyword>